<dbReference type="GO" id="GO:0016020">
    <property type="term" value="C:membrane"/>
    <property type="evidence" value="ECO:0007669"/>
    <property type="project" value="UniProtKB-SubCell"/>
</dbReference>
<dbReference type="GO" id="GO:0015643">
    <property type="term" value="F:toxic substance binding"/>
    <property type="evidence" value="ECO:0007669"/>
    <property type="project" value="InterPro"/>
</dbReference>
<protein>
    <recommendedName>
        <fullName evidence="6">Wntless-like transmembrane domain-containing protein</fullName>
    </recommendedName>
</protein>
<dbReference type="PANTHER" id="PTHR31918">
    <property type="entry name" value="TRANSMEMBRANE PROTEIN 181"/>
    <property type="match status" value="1"/>
</dbReference>
<dbReference type="Pfam" id="PF06664">
    <property type="entry name" value="WLS-like_TM"/>
    <property type="match status" value="1"/>
</dbReference>
<dbReference type="PANTHER" id="PTHR31918:SF1">
    <property type="entry name" value="TRANSMEMBRANE PROTEIN 181"/>
    <property type="match status" value="1"/>
</dbReference>
<name>A0A5J4NKT0_9TREM</name>
<gene>
    <name evidence="7" type="ORF">DEA37_0003841</name>
</gene>
<feature type="transmembrane region" description="Helical" evidence="5">
    <location>
        <begin position="107"/>
        <end position="123"/>
    </location>
</feature>
<keyword evidence="3 5" id="KW-1133">Transmembrane helix</keyword>
<comment type="caution">
    <text evidence="7">The sequence shown here is derived from an EMBL/GenBank/DDBJ whole genome shotgun (WGS) entry which is preliminary data.</text>
</comment>
<keyword evidence="2 5" id="KW-0812">Transmembrane</keyword>
<dbReference type="InterPro" id="IPR047843">
    <property type="entry name" value="WLS-like_TM"/>
</dbReference>
<proteinExistence type="predicted"/>
<evidence type="ECO:0000256" key="4">
    <source>
        <dbReference type="ARBA" id="ARBA00023136"/>
    </source>
</evidence>
<feature type="transmembrane region" description="Helical" evidence="5">
    <location>
        <begin position="76"/>
        <end position="95"/>
    </location>
</feature>
<dbReference type="AlphaFoldDB" id="A0A5J4NKT0"/>
<evidence type="ECO:0000256" key="1">
    <source>
        <dbReference type="ARBA" id="ARBA00004141"/>
    </source>
</evidence>
<feature type="transmembrane region" description="Helical" evidence="5">
    <location>
        <begin position="143"/>
        <end position="164"/>
    </location>
</feature>
<keyword evidence="4 5" id="KW-0472">Membrane</keyword>
<organism evidence="7 8">
    <name type="scientific">Paragonimus westermani</name>
    <dbReference type="NCBI Taxonomy" id="34504"/>
    <lineage>
        <taxon>Eukaryota</taxon>
        <taxon>Metazoa</taxon>
        <taxon>Spiralia</taxon>
        <taxon>Lophotrochozoa</taxon>
        <taxon>Platyhelminthes</taxon>
        <taxon>Trematoda</taxon>
        <taxon>Digenea</taxon>
        <taxon>Plagiorchiida</taxon>
        <taxon>Troglotremata</taxon>
        <taxon>Troglotrematidae</taxon>
        <taxon>Paragonimus</taxon>
    </lineage>
</organism>
<evidence type="ECO:0000313" key="8">
    <source>
        <dbReference type="Proteomes" id="UP000324629"/>
    </source>
</evidence>
<dbReference type="Proteomes" id="UP000324629">
    <property type="component" value="Unassembled WGS sequence"/>
</dbReference>
<sequence length="174" mass="20336">MKNGDWICDELVLAHLVPIDFTTYVFTIRFDGLAKSSLSTDQSLSSTDVYPNRFLDVLDIEFIFCYYNPRFTYLELITRFVALLVIELAMVLFLGSLRRFAVRDWTIEQKVTAVLLPSLLLFNNPFYSLRYFTGGWFPQAMDYFFQITFFCLLLLVWLCLCHGLRVVSKPVFSL</sequence>
<dbReference type="InterPro" id="IPR040416">
    <property type="entry name" value="TMEM181"/>
</dbReference>
<feature type="domain" description="Wntless-like transmembrane" evidence="6">
    <location>
        <begin position="68"/>
        <end position="166"/>
    </location>
</feature>
<evidence type="ECO:0000313" key="7">
    <source>
        <dbReference type="EMBL" id="KAA3676196.1"/>
    </source>
</evidence>
<evidence type="ECO:0000259" key="6">
    <source>
        <dbReference type="Pfam" id="PF06664"/>
    </source>
</evidence>
<accession>A0A5J4NKT0</accession>
<dbReference type="EMBL" id="QNGE01002109">
    <property type="protein sequence ID" value="KAA3676196.1"/>
    <property type="molecule type" value="Genomic_DNA"/>
</dbReference>
<evidence type="ECO:0000256" key="5">
    <source>
        <dbReference type="SAM" id="Phobius"/>
    </source>
</evidence>
<comment type="subcellular location">
    <subcellularLocation>
        <location evidence="1">Membrane</location>
        <topology evidence="1">Multi-pass membrane protein</topology>
    </subcellularLocation>
</comment>
<reference evidence="7 8" key="1">
    <citation type="journal article" date="2019" name="Gigascience">
        <title>Whole-genome sequence of the oriental lung fluke Paragonimus westermani.</title>
        <authorList>
            <person name="Oey H."/>
            <person name="Zakrzewski M."/>
            <person name="Narain K."/>
            <person name="Devi K.R."/>
            <person name="Agatsuma T."/>
            <person name="Nawaratna S."/>
            <person name="Gobert G.N."/>
            <person name="Jones M.K."/>
            <person name="Ragan M.A."/>
            <person name="McManus D.P."/>
            <person name="Krause L."/>
        </authorList>
    </citation>
    <scope>NUCLEOTIDE SEQUENCE [LARGE SCALE GENOMIC DNA]</scope>
    <source>
        <strain evidence="7 8">IND2009</strain>
    </source>
</reference>
<evidence type="ECO:0000256" key="3">
    <source>
        <dbReference type="ARBA" id="ARBA00022989"/>
    </source>
</evidence>
<keyword evidence="8" id="KW-1185">Reference proteome</keyword>
<evidence type="ECO:0000256" key="2">
    <source>
        <dbReference type="ARBA" id="ARBA00022692"/>
    </source>
</evidence>